<evidence type="ECO:0000313" key="3">
    <source>
        <dbReference type="Proteomes" id="UP001151582"/>
    </source>
</evidence>
<accession>A0A9W8EAY3</accession>
<organism evidence="2 3">
    <name type="scientific">Dimargaris verticillata</name>
    <dbReference type="NCBI Taxonomy" id="2761393"/>
    <lineage>
        <taxon>Eukaryota</taxon>
        <taxon>Fungi</taxon>
        <taxon>Fungi incertae sedis</taxon>
        <taxon>Zoopagomycota</taxon>
        <taxon>Kickxellomycotina</taxon>
        <taxon>Dimargaritomycetes</taxon>
        <taxon>Dimargaritales</taxon>
        <taxon>Dimargaritaceae</taxon>
        <taxon>Dimargaris</taxon>
    </lineage>
</organism>
<name>A0A9W8EAY3_9FUNG</name>
<dbReference type="Proteomes" id="UP001151582">
    <property type="component" value="Unassembled WGS sequence"/>
</dbReference>
<feature type="region of interest" description="Disordered" evidence="1">
    <location>
        <begin position="98"/>
        <end position="198"/>
    </location>
</feature>
<evidence type="ECO:0000313" key="2">
    <source>
        <dbReference type="EMBL" id="KAJ1983206.1"/>
    </source>
</evidence>
<feature type="compositionally biased region" description="Polar residues" evidence="1">
    <location>
        <begin position="98"/>
        <end position="112"/>
    </location>
</feature>
<dbReference type="OrthoDB" id="10582744at2759"/>
<reference evidence="2" key="1">
    <citation type="submission" date="2022-07" db="EMBL/GenBank/DDBJ databases">
        <title>Phylogenomic reconstructions and comparative analyses of Kickxellomycotina fungi.</title>
        <authorList>
            <person name="Reynolds N.K."/>
            <person name="Stajich J.E."/>
            <person name="Barry K."/>
            <person name="Grigoriev I.V."/>
            <person name="Crous P."/>
            <person name="Smith M.E."/>
        </authorList>
    </citation>
    <scope>NUCLEOTIDE SEQUENCE</scope>
    <source>
        <strain evidence="2">RSA 567</strain>
    </source>
</reference>
<protein>
    <submittedName>
        <fullName evidence="2">Uncharacterized protein</fullName>
    </submittedName>
</protein>
<sequence length="198" mass="21709">MATPQRASRGSDLDTNAVDVTVLSEEECADLANLNLDSPVAIEDEEVGLVLPPAHSSDGNSSDEDDRLLDELEAILASRYRSDVWVKERDEFAAQCFAQQRQWASKSDTPWSSIAAPITGETLPPNPHQDPTYDSDSRYDYRRPRQVRRPPSKAARPSLSPDGERARQPGLTISEFEASSAPSPGADLGNHVTVDSYE</sequence>
<gene>
    <name evidence="2" type="ORF">H4R34_001406</name>
</gene>
<comment type="caution">
    <text evidence="2">The sequence shown here is derived from an EMBL/GenBank/DDBJ whole genome shotgun (WGS) entry which is preliminary data.</text>
</comment>
<proteinExistence type="predicted"/>
<evidence type="ECO:0000256" key="1">
    <source>
        <dbReference type="SAM" id="MobiDB-lite"/>
    </source>
</evidence>
<keyword evidence="3" id="KW-1185">Reference proteome</keyword>
<dbReference type="EMBL" id="JANBQB010000065">
    <property type="protein sequence ID" value="KAJ1983206.1"/>
    <property type="molecule type" value="Genomic_DNA"/>
</dbReference>
<dbReference type="AlphaFoldDB" id="A0A9W8EAY3"/>